<protein>
    <recommendedName>
        <fullName evidence="4">Toxin CptA</fullName>
    </recommendedName>
</protein>
<dbReference type="RefSeq" id="WP_322853959.1">
    <property type="nucleotide sequence ID" value="NZ_JAYDCJ010000001.1"/>
</dbReference>
<dbReference type="EMBL" id="JAYDCJ010000001">
    <property type="protein sequence ID" value="MEA1079435.1"/>
    <property type="molecule type" value="Genomic_DNA"/>
</dbReference>
<evidence type="ECO:0008006" key="4">
    <source>
        <dbReference type="Google" id="ProtNLM"/>
    </source>
</evidence>
<accession>A0ABU5NUF9</accession>
<evidence type="ECO:0000313" key="2">
    <source>
        <dbReference type="EMBL" id="MEA1079435.1"/>
    </source>
</evidence>
<reference evidence="2 3" key="1">
    <citation type="submission" date="2023-12" db="EMBL/GenBank/DDBJ databases">
        <title>Marinobacter qingdaonensis sp. nov., isolated from the intertidal sediment of Qingdao, PR China.</title>
        <authorList>
            <person name="Li Y."/>
        </authorList>
    </citation>
    <scope>NUCLEOTIDE SEQUENCE [LARGE SCALE GENOMIC DNA]</scope>
    <source>
        <strain evidence="2 3">ASW11-75</strain>
    </source>
</reference>
<keyword evidence="1" id="KW-0812">Transmembrane</keyword>
<organism evidence="2 3">
    <name type="scientific">Marinobacter qingdaonensis</name>
    <dbReference type="NCBI Taxonomy" id="3108486"/>
    <lineage>
        <taxon>Bacteria</taxon>
        <taxon>Pseudomonadati</taxon>
        <taxon>Pseudomonadota</taxon>
        <taxon>Gammaproteobacteria</taxon>
        <taxon>Pseudomonadales</taxon>
        <taxon>Marinobacteraceae</taxon>
        <taxon>Marinobacter</taxon>
    </lineage>
</organism>
<sequence>MSSRIEVALTPSIPAGLIAALPWLALTAFLLVAAGSAQPWLLAGVPVSLLGAAWQFRRTGLLRGHRAVAGLTVTDGQLLARLADQTAVAVDAAGASRLGPRLTLLKLRPVGTTSGSYFTVLLAPIAGLAGNASADDFRRLRVWLRLGRPRKEQARHPDLE</sequence>
<keyword evidence="3" id="KW-1185">Reference proteome</keyword>
<keyword evidence="1" id="KW-0472">Membrane</keyword>
<gene>
    <name evidence="2" type="ORF">U5822_02055</name>
</gene>
<comment type="caution">
    <text evidence="2">The sequence shown here is derived from an EMBL/GenBank/DDBJ whole genome shotgun (WGS) entry which is preliminary data.</text>
</comment>
<keyword evidence="1" id="KW-1133">Transmembrane helix</keyword>
<feature type="transmembrane region" description="Helical" evidence="1">
    <location>
        <begin position="12"/>
        <end position="34"/>
    </location>
</feature>
<dbReference type="Proteomes" id="UP001305746">
    <property type="component" value="Unassembled WGS sequence"/>
</dbReference>
<evidence type="ECO:0000313" key="3">
    <source>
        <dbReference type="Proteomes" id="UP001305746"/>
    </source>
</evidence>
<name>A0ABU5NUF9_9GAMM</name>
<proteinExistence type="predicted"/>
<evidence type="ECO:0000256" key="1">
    <source>
        <dbReference type="SAM" id="Phobius"/>
    </source>
</evidence>